<comment type="similarity">
    <text evidence="1 4">Belongs to the glutathione peroxidase family.</text>
</comment>
<dbReference type="Gene3D" id="3.40.30.10">
    <property type="entry name" value="Glutaredoxin"/>
    <property type="match status" value="1"/>
</dbReference>
<name>A0ABQ7GI01_DUNSA</name>
<evidence type="ECO:0000313" key="5">
    <source>
        <dbReference type="EMBL" id="KAF5834244.1"/>
    </source>
</evidence>
<comment type="caution">
    <text evidence="5">The sequence shown here is derived from an EMBL/GenBank/DDBJ whole genome shotgun (WGS) entry which is preliminary data.</text>
</comment>
<dbReference type="EMBL" id="MU069768">
    <property type="protein sequence ID" value="KAF5834244.1"/>
    <property type="molecule type" value="Genomic_DNA"/>
</dbReference>
<keyword evidence="3 4" id="KW-0560">Oxidoreductase</keyword>
<evidence type="ECO:0000313" key="6">
    <source>
        <dbReference type="Proteomes" id="UP000815325"/>
    </source>
</evidence>
<dbReference type="CDD" id="cd00340">
    <property type="entry name" value="GSH_Peroxidase"/>
    <property type="match status" value="1"/>
</dbReference>
<dbReference type="PIRSF" id="PIRSF000303">
    <property type="entry name" value="Glutathion_perox"/>
    <property type="match status" value="1"/>
</dbReference>
<proteinExistence type="inferred from homology"/>
<dbReference type="PROSITE" id="PS51355">
    <property type="entry name" value="GLUTATHIONE_PEROXID_3"/>
    <property type="match status" value="1"/>
</dbReference>
<dbReference type="PANTHER" id="PTHR11592:SF78">
    <property type="entry name" value="GLUTATHIONE PEROXIDASE"/>
    <property type="match status" value="1"/>
</dbReference>
<sequence>MQALGASSRIVSARTVSAAPRRPSRASVKPPMAMFGTATPSSDIYSIQVKDIDGKSVKMDKFKGDVLLIVNLASACGFTPQYTELQSLYEKYKNKKFQVLGFPCNQFGSQEPGSNQDIKKFARDNYKATFPLMSKVDVNGAGADPLFQYLKEKKGGILNNDIKWNFSKFLVDRQGNVVGRYGSTTKPEEIAGDIEKYL</sequence>
<organism evidence="5 6">
    <name type="scientific">Dunaliella salina</name>
    <name type="common">Green alga</name>
    <name type="synonym">Protococcus salinus</name>
    <dbReference type="NCBI Taxonomy" id="3046"/>
    <lineage>
        <taxon>Eukaryota</taxon>
        <taxon>Viridiplantae</taxon>
        <taxon>Chlorophyta</taxon>
        <taxon>core chlorophytes</taxon>
        <taxon>Chlorophyceae</taxon>
        <taxon>CS clade</taxon>
        <taxon>Chlamydomonadales</taxon>
        <taxon>Dunaliellaceae</taxon>
        <taxon>Dunaliella</taxon>
    </lineage>
</organism>
<reference evidence="5" key="1">
    <citation type="submission" date="2017-08" db="EMBL/GenBank/DDBJ databases">
        <authorList>
            <person name="Polle J.E."/>
            <person name="Barry K."/>
            <person name="Cushman J."/>
            <person name="Schmutz J."/>
            <person name="Tran D."/>
            <person name="Hathwaick L.T."/>
            <person name="Yim W.C."/>
            <person name="Jenkins J."/>
            <person name="Mckie-Krisberg Z.M."/>
            <person name="Prochnik S."/>
            <person name="Lindquist E."/>
            <person name="Dockter R.B."/>
            <person name="Adam C."/>
            <person name="Molina H."/>
            <person name="Bunkerborg J."/>
            <person name="Jin E."/>
            <person name="Buchheim M."/>
            <person name="Magnuson J."/>
        </authorList>
    </citation>
    <scope>NUCLEOTIDE SEQUENCE</scope>
    <source>
        <strain evidence="5">CCAP 19/18</strain>
    </source>
</reference>
<evidence type="ECO:0000256" key="4">
    <source>
        <dbReference type="RuleBase" id="RU000499"/>
    </source>
</evidence>
<dbReference type="InterPro" id="IPR029760">
    <property type="entry name" value="GPX_CS"/>
</dbReference>
<evidence type="ECO:0000256" key="3">
    <source>
        <dbReference type="ARBA" id="ARBA00023002"/>
    </source>
</evidence>
<dbReference type="SUPFAM" id="SSF52833">
    <property type="entry name" value="Thioredoxin-like"/>
    <property type="match status" value="1"/>
</dbReference>
<dbReference type="PRINTS" id="PR01011">
    <property type="entry name" value="GLUTPROXDASE"/>
</dbReference>
<dbReference type="InterPro" id="IPR036249">
    <property type="entry name" value="Thioredoxin-like_sf"/>
</dbReference>
<accession>A0ABQ7GI01</accession>
<evidence type="ECO:0000256" key="2">
    <source>
        <dbReference type="ARBA" id="ARBA00022559"/>
    </source>
</evidence>
<protein>
    <recommendedName>
        <fullName evidence="4">Glutathione peroxidase</fullName>
    </recommendedName>
</protein>
<dbReference type="Pfam" id="PF00255">
    <property type="entry name" value="GSHPx"/>
    <property type="match status" value="1"/>
</dbReference>
<keyword evidence="6" id="KW-1185">Reference proteome</keyword>
<dbReference type="PANTHER" id="PTHR11592">
    <property type="entry name" value="GLUTATHIONE PEROXIDASE"/>
    <property type="match status" value="1"/>
</dbReference>
<dbReference type="PROSITE" id="PS00763">
    <property type="entry name" value="GLUTATHIONE_PEROXID_2"/>
    <property type="match status" value="1"/>
</dbReference>
<dbReference type="InterPro" id="IPR000889">
    <property type="entry name" value="Glutathione_peroxidase"/>
</dbReference>
<keyword evidence="2 4" id="KW-0575">Peroxidase</keyword>
<evidence type="ECO:0000256" key="1">
    <source>
        <dbReference type="ARBA" id="ARBA00006926"/>
    </source>
</evidence>
<dbReference type="GO" id="GO:0004601">
    <property type="term" value="F:peroxidase activity"/>
    <property type="evidence" value="ECO:0007669"/>
    <property type="project" value="UniProtKB-KW"/>
</dbReference>
<gene>
    <name evidence="5" type="ORF">DUNSADRAFT_9197</name>
</gene>
<dbReference type="Proteomes" id="UP000815325">
    <property type="component" value="Unassembled WGS sequence"/>
</dbReference>